<reference evidence="2" key="1">
    <citation type="submission" date="2018-01" db="EMBL/GenBank/DDBJ databases">
        <title>An insight into the sialome of Amazonian anophelines.</title>
        <authorList>
            <person name="Ribeiro J.M."/>
            <person name="Scarpassa V."/>
            <person name="Calvo E."/>
        </authorList>
    </citation>
    <scope>NUCLEOTIDE SEQUENCE</scope>
</reference>
<feature type="signal peptide" evidence="1">
    <location>
        <begin position="1"/>
        <end position="20"/>
    </location>
</feature>
<keyword evidence="1" id="KW-0732">Signal</keyword>
<protein>
    <submittedName>
        <fullName evidence="2">Putative secreted protein</fullName>
    </submittedName>
</protein>
<accession>A0A2M4D3T9</accession>
<evidence type="ECO:0000313" key="2">
    <source>
        <dbReference type="EMBL" id="MBW72240.1"/>
    </source>
</evidence>
<organism evidence="2">
    <name type="scientific">Anopheles darlingi</name>
    <name type="common">Mosquito</name>
    <dbReference type="NCBI Taxonomy" id="43151"/>
    <lineage>
        <taxon>Eukaryota</taxon>
        <taxon>Metazoa</taxon>
        <taxon>Ecdysozoa</taxon>
        <taxon>Arthropoda</taxon>
        <taxon>Hexapoda</taxon>
        <taxon>Insecta</taxon>
        <taxon>Pterygota</taxon>
        <taxon>Neoptera</taxon>
        <taxon>Endopterygota</taxon>
        <taxon>Diptera</taxon>
        <taxon>Nematocera</taxon>
        <taxon>Culicoidea</taxon>
        <taxon>Culicidae</taxon>
        <taxon>Anophelinae</taxon>
        <taxon>Anopheles</taxon>
    </lineage>
</organism>
<feature type="chain" id="PRO_5014992806" evidence="1">
    <location>
        <begin position="21"/>
        <end position="76"/>
    </location>
</feature>
<dbReference type="AlphaFoldDB" id="A0A2M4D3T9"/>
<sequence>MSAEVCVCVYVLMAASCVFARETVTLSSTSFFPVVCCVVPAFLYTDRPIERTTAPFNCTAHTTQGGGMHRYRTLEE</sequence>
<name>A0A2M4D3T9_ANODA</name>
<evidence type="ECO:0000256" key="1">
    <source>
        <dbReference type="SAM" id="SignalP"/>
    </source>
</evidence>
<dbReference type="EMBL" id="GGFL01008062">
    <property type="protein sequence ID" value="MBW72240.1"/>
    <property type="molecule type" value="Transcribed_RNA"/>
</dbReference>
<proteinExistence type="predicted"/>